<dbReference type="GO" id="GO:0044718">
    <property type="term" value="P:siderophore transmembrane transport"/>
    <property type="evidence" value="ECO:0007669"/>
    <property type="project" value="TreeGrafter"/>
</dbReference>
<keyword evidence="7" id="KW-0998">Cell outer membrane</keyword>
<gene>
    <name evidence="12" type="ORF">ESB04_05695</name>
</gene>
<dbReference type="Proteomes" id="UP000289455">
    <property type="component" value="Unassembled WGS sequence"/>
</dbReference>
<protein>
    <submittedName>
        <fullName evidence="12">TonB-dependent receptor</fullName>
    </submittedName>
</protein>
<dbReference type="Gene3D" id="2.170.130.10">
    <property type="entry name" value="TonB-dependent receptor, plug domain"/>
    <property type="match status" value="1"/>
</dbReference>
<evidence type="ECO:0000256" key="6">
    <source>
        <dbReference type="ARBA" id="ARBA00023136"/>
    </source>
</evidence>
<name>A0A4Q1BZT3_9BACT</name>
<dbReference type="SUPFAM" id="SSF56935">
    <property type="entry name" value="Porins"/>
    <property type="match status" value="1"/>
</dbReference>
<dbReference type="InterPro" id="IPR012910">
    <property type="entry name" value="Plug_dom"/>
</dbReference>
<evidence type="ECO:0000256" key="5">
    <source>
        <dbReference type="ARBA" id="ARBA00023077"/>
    </source>
</evidence>
<dbReference type="InterPro" id="IPR036942">
    <property type="entry name" value="Beta-barrel_TonB_sf"/>
</dbReference>
<dbReference type="InterPro" id="IPR037066">
    <property type="entry name" value="Plug_dom_sf"/>
</dbReference>
<dbReference type="InterPro" id="IPR008969">
    <property type="entry name" value="CarboxyPept-like_regulatory"/>
</dbReference>
<feature type="chain" id="PRO_5020617784" evidence="9">
    <location>
        <begin position="24"/>
        <end position="779"/>
    </location>
</feature>
<sequence length="779" mass="88201">MLMKYKFLLIFLFFILIFHQANSQKNCFCTLQGKVSSIENQEKIRGAYVYLKGTKFVTQTDSIGFFSIQKICPGTYTLVCEMSSYDPVEIKINLRDKHEENIALHAHDEHLQEVIVSGKRTETSAQLRGTLSSEERKERDGMNLGEMLKGITGVQSLQTGSTISKPVIHGMHSNRVIILNQGVRQEGQNWGSEHAPEVDPFVSKNIQVIKGPGGLRYGGDAIGGIVMLEPNPLPDTSGIKGEVQSIYFTNGRQWVGSGSLEGGIQGAKGWGWRVQGTLKNGGNIQSANYYLANTGVKEQNFSAQMGYKSPKFGADLFYSRFHTVLGIFLGSHIGNVNDLERSIELSRPLAQFTPNEFIRDIDRPNQDVLHDLLKFKSFYKLSDHYTLRLTLAHQSDERLEFDVLRAGKNINTLSFQLSTWNGEFLLDGSNSGKLWKGQFGLNFSLQDNITSGNRVNNPTLITSLLPNYEQNNLGLFGIERMVKEKWELEVGLRLDHKQILIHRPIKNYSAVIDTDLRNFTGLSGSAGIKYHWLENLESQFIVAKAFRAPGANELFSNGVHHGAAAYEIGQADLKGESSTNFSLNTQFNPDKWDFELGLYSNYIQDFIYLRPMVNNGEAVYIVTLRGIFPGFTYEQINARFNGLDAQVSYHLSPRISIQQKTSLVRAFNVKNNEYMVNIPADRFEYLIRYQFNQNKQYISAGLTQVSKQSRVEPGSDYTNPPAGYQLVQLNWGFQFKKLDVGIRVSNALNQSYRDYLNRFRYYADDQGRNIQLRVAYRFS</sequence>
<evidence type="ECO:0000313" key="13">
    <source>
        <dbReference type="Proteomes" id="UP000289455"/>
    </source>
</evidence>
<keyword evidence="4" id="KW-0812">Transmembrane</keyword>
<comment type="similarity">
    <text evidence="8">Belongs to the TonB-dependent receptor family.</text>
</comment>
<evidence type="ECO:0000256" key="2">
    <source>
        <dbReference type="ARBA" id="ARBA00022448"/>
    </source>
</evidence>
<dbReference type="Pfam" id="PF13715">
    <property type="entry name" value="CarbopepD_reg_2"/>
    <property type="match status" value="1"/>
</dbReference>
<reference evidence="12 13" key="1">
    <citation type="submission" date="2019-01" db="EMBL/GenBank/DDBJ databases">
        <title>Cytophagaceae bacterium strain CAR-16.</title>
        <authorList>
            <person name="Chen W.-M."/>
        </authorList>
    </citation>
    <scope>NUCLEOTIDE SEQUENCE [LARGE SCALE GENOMIC DNA]</scope>
    <source>
        <strain evidence="12 13">CAR-16</strain>
    </source>
</reference>
<dbReference type="Gene3D" id="2.60.40.1120">
    <property type="entry name" value="Carboxypeptidase-like, regulatory domain"/>
    <property type="match status" value="1"/>
</dbReference>
<evidence type="ECO:0000256" key="1">
    <source>
        <dbReference type="ARBA" id="ARBA00004571"/>
    </source>
</evidence>
<proteinExistence type="inferred from homology"/>
<dbReference type="InterPro" id="IPR039426">
    <property type="entry name" value="TonB-dep_rcpt-like"/>
</dbReference>
<evidence type="ECO:0000313" key="12">
    <source>
        <dbReference type="EMBL" id="RXK49668.1"/>
    </source>
</evidence>
<keyword evidence="5 8" id="KW-0798">TonB box</keyword>
<evidence type="ECO:0000256" key="7">
    <source>
        <dbReference type="ARBA" id="ARBA00023237"/>
    </source>
</evidence>
<organism evidence="12 13">
    <name type="scientific">Aquirufa rosea</name>
    <dbReference type="NCBI Taxonomy" id="2509241"/>
    <lineage>
        <taxon>Bacteria</taxon>
        <taxon>Pseudomonadati</taxon>
        <taxon>Bacteroidota</taxon>
        <taxon>Cytophagia</taxon>
        <taxon>Cytophagales</taxon>
        <taxon>Flectobacillaceae</taxon>
        <taxon>Aquirufa</taxon>
    </lineage>
</organism>
<keyword evidence="13" id="KW-1185">Reference proteome</keyword>
<evidence type="ECO:0000256" key="4">
    <source>
        <dbReference type="ARBA" id="ARBA00022692"/>
    </source>
</evidence>
<evidence type="ECO:0000256" key="3">
    <source>
        <dbReference type="ARBA" id="ARBA00022452"/>
    </source>
</evidence>
<dbReference type="GO" id="GO:0009279">
    <property type="term" value="C:cell outer membrane"/>
    <property type="evidence" value="ECO:0007669"/>
    <property type="project" value="UniProtKB-SubCell"/>
</dbReference>
<evidence type="ECO:0000259" key="11">
    <source>
        <dbReference type="Pfam" id="PF07715"/>
    </source>
</evidence>
<comment type="subcellular location">
    <subcellularLocation>
        <location evidence="1">Cell outer membrane</location>
        <topology evidence="1">Multi-pass membrane protein</topology>
    </subcellularLocation>
</comment>
<evidence type="ECO:0000256" key="9">
    <source>
        <dbReference type="SAM" id="SignalP"/>
    </source>
</evidence>
<keyword evidence="3" id="KW-1134">Transmembrane beta strand</keyword>
<keyword evidence="12" id="KW-0675">Receptor</keyword>
<feature type="domain" description="TonB-dependent receptor-like beta-barrel" evidence="10">
    <location>
        <begin position="370"/>
        <end position="746"/>
    </location>
</feature>
<comment type="caution">
    <text evidence="12">The sequence shown here is derived from an EMBL/GenBank/DDBJ whole genome shotgun (WGS) entry which is preliminary data.</text>
</comment>
<keyword evidence="9" id="KW-0732">Signal</keyword>
<keyword evidence="2" id="KW-0813">Transport</keyword>
<accession>A0A4Q1BZT3</accession>
<dbReference type="InterPro" id="IPR000531">
    <property type="entry name" value="Beta-barrel_TonB"/>
</dbReference>
<dbReference type="PANTHER" id="PTHR30069:SF40">
    <property type="entry name" value="TONB-DEPENDENT RECEPTOR NMB0964-RELATED"/>
    <property type="match status" value="1"/>
</dbReference>
<feature type="signal peptide" evidence="9">
    <location>
        <begin position="1"/>
        <end position="23"/>
    </location>
</feature>
<dbReference type="Pfam" id="PF00593">
    <property type="entry name" value="TonB_dep_Rec_b-barrel"/>
    <property type="match status" value="1"/>
</dbReference>
<dbReference type="Gene3D" id="2.40.170.20">
    <property type="entry name" value="TonB-dependent receptor, beta-barrel domain"/>
    <property type="match status" value="1"/>
</dbReference>
<evidence type="ECO:0000256" key="8">
    <source>
        <dbReference type="RuleBase" id="RU003357"/>
    </source>
</evidence>
<evidence type="ECO:0000259" key="10">
    <source>
        <dbReference type="Pfam" id="PF00593"/>
    </source>
</evidence>
<dbReference type="PANTHER" id="PTHR30069">
    <property type="entry name" value="TONB-DEPENDENT OUTER MEMBRANE RECEPTOR"/>
    <property type="match status" value="1"/>
</dbReference>
<dbReference type="Pfam" id="PF07715">
    <property type="entry name" value="Plug"/>
    <property type="match status" value="1"/>
</dbReference>
<dbReference type="GO" id="GO:0015344">
    <property type="term" value="F:siderophore uptake transmembrane transporter activity"/>
    <property type="evidence" value="ECO:0007669"/>
    <property type="project" value="TreeGrafter"/>
</dbReference>
<dbReference type="AlphaFoldDB" id="A0A4Q1BZT3"/>
<dbReference type="EMBL" id="SDHY01000003">
    <property type="protein sequence ID" value="RXK49668.1"/>
    <property type="molecule type" value="Genomic_DNA"/>
</dbReference>
<feature type="domain" description="TonB-dependent receptor plug" evidence="11">
    <location>
        <begin position="128"/>
        <end position="225"/>
    </location>
</feature>
<keyword evidence="6 8" id="KW-0472">Membrane</keyword>
<dbReference type="OrthoDB" id="9795928at2"/>
<dbReference type="SUPFAM" id="SSF49464">
    <property type="entry name" value="Carboxypeptidase regulatory domain-like"/>
    <property type="match status" value="1"/>
</dbReference>